<keyword evidence="1" id="KW-1133">Transmembrane helix</keyword>
<dbReference type="InterPro" id="IPR039960">
    <property type="entry name" value="MCP1"/>
</dbReference>
<dbReference type="InterPro" id="IPR012472">
    <property type="entry name" value="MCP1_TM"/>
</dbReference>
<proteinExistence type="predicted"/>
<feature type="transmembrane region" description="Helical" evidence="1">
    <location>
        <begin position="275"/>
        <end position="295"/>
    </location>
</feature>
<evidence type="ECO:0000313" key="4">
    <source>
        <dbReference type="Proteomes" id="UP001497600"/>
    </source>
</evidence>
<sequence length="318" mass="36221">MTSPISPDSLQHIQPEPLTLEEMNLEESISLTPSTTGELPTEFQPQQQFPLLRKILGYLTKVQKYTGYMFTTFAGLHLASVVITPGLGISMAKSQDMFELARTIYLQIPGFEFMFVTGATVAHVLSGVGIRMIRNHIRYQTRTMRPTKNDTPILTDSERDDIGLGGITGLIGLGYRKAWISRLIPELSPLAFSGYLLIPIGLLHYFEFRWSPMIIDGDSSLISLQYITHVLHFEAWPYQNVLNFAGLVGLVWLGSYHMVSGLWKIRRRYSARDKKLGYFIINILTALSVVSLYRFQRGSIDTGFMGKQFTKYLRYFLW</sequence>
<name>A0ABP0EN36_9ASCO</name>
<feature type="domain" description="Mitochondrial adapter protein MCP1 transmembrane" evidence="2">
    <location>
        <begin position="202"/>
        <end position="282"/>
    </location>
</feature>
<gene>
    <name evidence="3" type="ORF">CAAN4_H24960</name>
</gene>
<feature type="transmembrane region" description="Helical" evidence="1">
    <location>
        <begin position="111"/>
        <end position="133"/>
    </location>
</feature>
<evidence type="ECO:0000259" key="2">
    <source>
        <dbReference type="Pfam" id="PF07950"/>
    </source>
</evidence>
<dbReference type="PANTHER" id="PTHR38409:SF1">
    <property type="entry name" value="MITOCHONDRIAL ADAPTER PROTEIN MCP1"/>
    <property type="match status" value="1"/>
</dbReference>
<evidence type="ECO:0000313" key="3">
    <source>
        <dbReference type="EMBL" id="CAK7922291.1"/>
    </source>
</evidence>
<protein>
    <recommendedName>
        <fullName evidence="2">Mitochondrial adapter protein MCP1 transmembrane domain-containing protein</fullName>
    </recommendedName>
</protein>
<dbReference type="Proteomes" id="UP001497600">
    <property type="component" value="Chromosome H"/>
</dbReference>
<keyword evidence="1" id="KW-0472">Membrane</keyword>
<evidence type="ECO:0000256" key="1">
    <source>
        <dbReference type="SAM" id="Phobius"/>
    </source>
</evidence>
<keyword evidence="4" id="KW-1185">Reference proteome</keyword>
<feature type="transmembrane region" description="Helical" evidence="1">
    <location>
        <begin position="68"/>
        <end position="91"/>
    </location>
</feature>
<keyword evidence="1" id="KW-0812">Transmembrane</keyword>
<feature type="transmembrane region" description="Helical" evidence="1">
    <location>
        <begin position="241"/>
        <end position="263"/>
    </location>
</feature>
<organism evidence="3 4">
    <name type="scientific">[Candida] anglica</name>
    <dbReference type="NCBI Taxonomy" id="148631"/>
    <lineage>
        <taxon>Eukaryota</taxon>
        <taxon>Fungi</taxon>
        <taxon>Dikarya</taxon>
        <taxon>Ascomycota</taxon>
        <taxon>Saccharomycotina</taxon>
        <taxon>Pichiomycetes</taxon>
        <taxon>Debaryomycetaceae</taxon>
        <taxon>Kurtzmaniella</taxon>
    </lineage>
</organism>
<reference evidence="3 4" key="1">
    <citation type="submission" date="2024-01" db="EMBL/GenBank/DDBJ databases">
        <authorList>
            <consortium name="Genoscope - CEA"/>
            <person name="William W."/>
        </authorList>
    </citation>
    <scope>NUCLEOTIDE SEQUENCE [LARGE SCALE GENOMIC DNA]</scope>
    <source>
        <strain evidence="3 4">29B2s-10</strain>
    </source>
</reference>
<dbReference type="EMBL" id="OZ004260">
    <property type="protein sequence ID" value="CAK7922291.1"/>
    <property type="molecule type" value="Genomic_DNA"/>
</dbReference>
<feature type="transmembrane region" description="Helical" evidence="1">
    <location>
        <begin position="187"/>
        <end position="206"/>
    </location>
</feature>
<dbReference type="PANTHER" id="PTHR38409">
    <property type="entry name" value="MDM10-COMPLEMENTING PROTEIN 1"/>
    <property type="match status" value="1"/>
</dbReference>
<dbReference type="Pfam" id="PF07950">
    <property type="entry name" value="MCP1_TM"/>
    <property type="match status" value="1"/>
</dbReference>
<accession>A0ABP0EN36</accession>